<keyword evidence="1" id="KW-0812">Transmembrane</keyword>
<evidence type="ECO:0000313" key="2">
    <source>
        <dbReference type="EMBL" id="UVO91942.1"/>
    </source>
</evidence>
<keyword evidence="1" id="KW-1133">Transmembrane helix</keyword>
<keyword evidence="1" id="KW-0472">Membrane</keyword>
<dbReference type="AlphaFoldDB" id="A0A9X9IRD6"/>
<evidence type="ECO:0000313" key="3">
    <source>
        <dbReference type="Proteomes" id="UP001058403"/>
    </source>
</evidence>
<feature type="transmembrane region" description="Helical" evidence="1">
    <location>
        <begin position="212"/>
        <end position="244"/>
    </location>
</feature>
<evidence type="ECO:0000256" key="1">
    <source>
        <dbReference type="SAM" id="Phobius"/>
    </source>
</evidence>
<dbReference type="PANTHER" id="PTHR37422">
    <property type="entry name" value="TEICHURONIC ACID BIOSYNTHESIS PROTEIN TUAE"/>
    <property type="match status" value="1"/>
</dbReference>
<dbReference type="PANTHER" id="PTHR37422:SF17">
    <property type="entry name" value="O-ANTIGEN LIGASE"/>
    <property type="match status" value="1"/>
</dbReference>
<sequence>MDKLLCDLSNHEISKNKQFKWLSRFYVLYIFSFPFVHAFAISGTINFSVLLSLSLLIYLLYKHYVILNVQVGILCLLLLNIYVSFLLNISDGNLKLISHSAAWTTSILLFFIVPFSLFKRIPINKINHVLYIIYYITVSFSILEYLDVNIFNIGFTNLIPRPDGSDYDPIFIWGIRSRSFFVESGYFAMFVLLYFPVICYMERGRLFRLKNIVLIVLTILAMLFAFSTTFFILSIFYLVILFLFSSRKNFALKILLLFSVLLLFYCLYKQELDAVFDIVILSKFDSTSFSSRTSLNEDSLNYIREHYSLLHLLWGYGPGSYDYLNLEAAISTYVNIIRDLGLIGLFLFVCFYCSVFVKLLFSKSVFSKYMLFSLFSSIVYLHTNTSYYYAFSWFVIILSLNVENIEKYESQNNSYNCLS</sequence>
<feature type="transmembrane region" description="Helical" evidence="1">
    <location>
        <begin position="386"/>
        <end position="402"/>
    </location>
</feature>
<feature type="transmembrane region" description="Helical" evidence="1">
    <location>
        <begin position="96"/>
        <end position="117"/>
    </location>
</feature>
<feature type="transmembrane region" description="Helical" evidence="1">
    <location>
        <begin position="340"/>
        <end position="361"/>
    </location>
</feature>
<dbReference type="Proteomes" id="UP001058403">
    <property type="component" value="Chromosome"/>
</dbReference>
<feature type="transmembrane region" description="Helical" evidence="1">
    <location>
        <begin position="250"/>
        <end position="268"/>
    </location>
</feature>
<proteinExistence type="predicted"/>
<feature type="transmembrane region" description="Helical" evidence="1">
    <location>
        <begin position="45"/>
        <end position="61"/>
    </location>
</feature>
<organism evidence="2 3">
    <name type="scientific">Bacteroides fragilis</name>
    <dbReference type="NCBI Taxonomy" id="817"/>
    <lineage>
        <taxon>Bacteria</taxon>
        <taxon>Pseudomonadati</taxon>
        <taxon>Bacteroidota</taxon>
        <taxon>Bacteroidia</taxon>
        <taxon>Bacteroidales</taxon>
        <taxon>Bacteroidaceae</taxon>
        <taxon>Bacteroides</taxon>
    </lineage>
</organism>
<feature type="transmembrane region" description="Helical" evidence="1">
    <location>
        <begin position="129"/>
        <end position="146"/>
    </location>
</feature>
<dbReference type="EMBL" id="CP103070">
    <property type="protein sequence ID" value="UVO91942.1"/>
    <property type="molecule type" value="Genomic_DNA"/>
</dbReference>
<feature type="transmembrane region" description="Helical" evidence="1">
    <location>
        <begin position="73"/>
        <end position="90"/>
    </location>
</feature>
<protein>
    <submittedName>
        <fullName evidence="2">Polymerase</fullName>
    </submittedName>
</protein>
<dbReference type="RefSeq" id="WP_005816711.1">
    <property type="nucleotide sequence ID" value="NZ_BAABYZ010000001.1"/>
</dbReference>
<name>A0A9X9IRD6_BACFG</name>
<dbReference type="InterPro" id="IPR051533">
    <property type="entry name" value="WaaL-like"/>
</dbReference>
<gene>
    <name evidence="2" type="ORF">NXW39_10350</name>
</gene>
<reference evidence="2" key="1">
    <citation type="submission" date="2022-08" db="EMBL/GenBank/DDBJ databases">
        <title>Genome Sequencing of Bacteroides fragilis Group Isolates with Nanopore Technology.</title>
        <authorList>
            <person name="Tisza M.J."/>
            <person name="Smith D."/>
            <person name="Dekker J.P."/>
        </authorList>
    </citation>
    <scope>NUCLEOTIDE SEQUENCE</scope>
    <source>
        <strain evidence="2">BFG-49</strain>
    </source>
</reference>
<feature type="transmembrane region" description="Helical" evidence="1">
    <location>
        <begin position="180"/>
        <end position="200"/>
    </location>
</feature>
<accession>A0A9X9IRD6</accession>